<reference evidence="1 2" key="1">
    <citation type="submission" date="2011-02" db="EMBL/GenBank/DDBJ databases">
        <title>The Genome Sequence of Sphaeroforma arctica JP610.</title>
        <authorList>
            <consortium name="The Broad Institute Genome Sequencing Platform"/>
            <person name="Russ C."/>
            <person name="Cuomo C."/>
            <person name="Young S.K."/>
            <person name="Zeng Q."/>
            <person name="Gargeya S."/>
            <person name="Alvarado L."/>
            <person name="Berlin A."/>
            <person name="Chapman S.B."/>
            <person name="Chen Z."/>
            <person name="Freedman E."/>
            <person name="Gellesch M."/>
            <person name="Goldberg J."/>
            <person name="Griggs A."/>
            <person name="Gujja S."/>
            <person name="Heilman E."/>
            <person name="Heiman D."/>
            <person name="Howarth C."/>
            <person name="Mehta T."/>
            <person name="Neiman D."/>
            <person name="Pearson M."/>
            <person name="Roberts A."/>
            <person name="Saif S."/>
            <person name="Shea T."/>
            <person name="Shenoy N."/>
            <person name="Sisk P."/>
            <person name="Stolte C."/>
            <person name="Sykes S."/>
            <person name="White J."/>
            <person name="Yandava C."/>
            <person name="Burger G."/>
            <person name="Gray M.W."/>
            <person name="Holland P.W.H."/>
            <person name="King N."/>
            <person name="Lang F.B.F."/>
            <person name="Roger A.J."/>
            <person name="Ruiz-Trillo I."/>
            <person name="Haas B."/>
            <person name="Nusbaum C."/>
            <person name="Birren B."/>
        </authorList>
    </citation>
    <scope>NUCLEOTIDE SEQUENCE [LARGE SCALE GENOMIC DNA]</scope>
    <source>
        <strain evidence="1 2">JP610</strain>
    </source>
</reference>
<dbReference type="GeneID" id="25906736"/>
<name>A0A0L0FZP6_9EUKA</name>
<sequence>MYSISAQYSIPEAPLFLGFELTRTLAMTSCCNSLFTRGPSFLGVVITISRIFDNNAKDHMMKDFMGIILHGSPRCFLDVMEVRFGFFVLSFDYSGVSDECVWQRLYMTTLISTRAKTE</sequence>
<protein>
    <submittedName>
        <fullName evidence="1">Uncharacterized protein</fullName>
    </submittedName>
</protein>
<evidence type="ECO:0000313" key="2">
    <source>
        <dbReference type="Proteomes" id="UP000054560"/>
    </source>
</evidence>
<proteinExistence type="predicted"/>
<organism evidence="1 2">
    <name type="scientific">Sphaeroforma arctica JP610</name>
    <dbReference type="NCBI Taxonomy" id="667725"/>
    <lineage>
        <taxon>Eukaryota</taxon>
        <taxon>Ichthyosporea</taxon>
        <taxon>Ichthyophonida</taxon>
        <taxon>Sphaeroforma</taxon>
    </lineage>
</organism>
<dbReference type="RefSeq" id="XP_014155345.1">
    <property type="nucleotide sequence ID" value="XM_014299870.1"/>
</dbReference>
<feature type="non-terminal residue" evidence="1">
    <location>
        <position position="118"/>
    </location>
</feature>
<accession>A0A0L0FZP6</accession>
<dbReference type="EMBL" id="KQ242033">
    <property type="protein sequence ID" value="KNC81443.1"/>
    <property type="molecule type" value="Genomic_DNA"/>
</dbReference>
<keyword evidence="2" id="KW-1185">Reference proteome</keyword>
<dbReference type="AlphaFoldDB" id="A0A0L0FZP6"/>
<evidence type="ECO:0000313" key="1">
    <source>
        <dbReference type="EMBL" id="KNC81443.1"/>
    </source>
</evidence>
<gene>
    <name evidence="1" type="ORF">SARC_06232</name>
</gene>
<dbReference type="Proteomes" id="UP000054560">
    <property type="component" value="Unassembled WGS sequence"/>
</dbReference>